<dbReference type="EMBL" id="JBIAXI010000036">
    <property type="protein sequence ID" value="MFF4778732.1"/>
    <property type="molecule type" value="Genomic_DNA"/>
</dbReference>
<protein>
    <submittedName>
        <fullName evidence="2">Uncharacterized protein</fullName>
    </submittedName>
</protein>
<comment type="caution">
    <text evidence="2">The sequence shown here is derived from an EMBL/GenBank/DDBJ whole genome shotgun (WGS) entry which is preliminary data.</text>
</comment>
<evidence type="ECO:0000256" key="1">
    <source>
        <dbReference type="SAM" id="MobiDB-lite"/>
    </source>
</evidence>
<reference evidence="2 3" key="1">
    <citation type="submission" date="2024-10" db="EMBL/GenBank/DDBJ databases">
        <title>The Natural Products Discovery Center: Release of the First 8490 Sequenced Strains for Exploring Actinobacteria Biosynthetic Diversity.</title>
        <authorList>
            <person name="Kalkreuter E."/>
            <person name="Kautsar S.A."/>
            <person name="Yang D."/>
            <person name="Bader C.D."/>
            <person name="Teijaro C.N."/>
            <person name="Fluegel L."/>
            <person name="Davis C.M."/>
            <person name="Simpson J.R."/>
            <person name="Lauterbach L."/>
            <person name="Steele A.D."/>
            <person name="Gui C."/>
            <person name="Meng S."/>
            <person name="Li G."/>
            <person name="Viehrig K."/>
            <person name="Ye F."/>
            <person name="Su P."/>
            <person name="Kiefer A.F."/>
            <person name="Nichols A."/>
            <person name="Cepeda A.J."/>
            <person name="Yan W."/>
            <person name="Fan B."/>
            <person name="Jiang Y."/>
            <person name="Adhikari A."/>
            <person name="Zheng C.-J."/>
            <person name="Schuster L."/>
            <person name="Cowan T.M."/>
            <person name="Smanski M.J."/>
            <person name="Chevrette M.G."/>
            <person name="De Carvalho L.P.S."/>
            <person name="Shen B."/>
        </authorList>
    </citation>
    <scope>NUCLEOTIDE SEQUENCE [LARGE SCALE GENOMIC DNA]</scope>
    <source>
        <strain evidence="2 3">NPDC001281</strain>
    </source>
</reference>
<dbReference type="RefSeq" id="WP_066941638.1">
    <property type="nucleotide sequence ID" value="NZ_BBYK01000047.1"/>
</dbReference>
<evidence type="ECO:0000313" key="2">
    <source>
        <dbReference type="EMBL" id="MFF4778732.1"/>
    </source>
</evidence>
<feature type="region of interest" description="Disordered" evidence="1">
    <location>
        <begin position="1"/>
        <end position="22"/>
    </location>
</feature>
<gene>
    <name evidence="2" type="ORF">ACFY05_38500</name>
</gene>
<keyword evidence="3" id="KW-1185">Reference proteome</keyword>
<organism evidence="2 3">
    <name type="scientific">Microtetraspora fusca</name>
    <dbReference type="NCBI Taxonomy" id="1997"/>
    <lineage>
        <taxon>Bacteria</taxon>
        <taxon>Bacillati</taxon>
        <taxon>Actinomycetota</taxon>
        <taxon>Actinomycetes</taxon>
        <taxon>Streptosporangiales</taxon>
        <taxon>Streptosporangiaceae</taxon>
        <taxon>Microtetraspora</taxon>
    </lineage>
</organism>
<evidence type="ECO:0000313" key="3">
    <source>
        <dbReference type="Proteomes" id="UP001602119"/>
    </source>
</evidence>
<dbReference type="Proteomes" id="UP001602119">
    <property type="component" value="Unassembled WGS sequence"/>
</dbReference>
<name>A0ABW6VKR3_MICFU</name>
<accession>A0ABW6VKR3</accession>
<sequence>MSEGDGHVLPYPVPGETTLEPSAGWTRPRLIGNWFTAERMAELCPLDGLIAGGLREVPVRW</sequence>
<proteinExistence type="predicted"/>